<evidence type="ECO:0000259" key="13">
    <source>
        <dbReference type="PROSITE" id="PS50885"/>
    </source>
</evidence>
<dbReference type="PROSITE" id="PS50885">
    <property type="entry name" value="HAMP"/>
    <property type="match status" value="1"/>
</dbReference>
<keyword evidence="9" id="KW-0902">Two-component regulatory system</keyword>
<dbReference type="SUPFAM" id="SSF55874">
    <property type="entry name" value="ATPase domain of HSP90 chaperone/DNA topoisomerase II/histidine kinase"/>
    <property type="match status" value="1"/>
</dbReference>
<comment type="catalytic activity">
    <reaction evidence="1">
        <text>ATP + protein L-histidine = ADP + protein N-phospho-L-histidine.</text>
        <dbReference type="EC" id="2.7.13.3"/>
    </reaction>
</comment>
<keyword evidence="5 14" id="KW-0808">Transferase</keyword>
<dbReference type="InterPro" id="IPR036890">
    <property type="entry name" value="HATPase_C_sf"/>
</dbReference>
<feature type="transmembrane region" description="Helical" evidence="11">
    <location>
        <begin position="85"/>
        <end position="107"/>
    </location>
</feature>
<evidence type="ECO:0000313" key="15">
    <source>
        <dbReference type="Proteomes" id="UP000242367"/>
    </source>
</evidence>
<dbReference type="SMART" id="SM00387">
    <property type="entry name" value="HATPase_c"/>
    <property type="match status" value="1"/>
</dbReference>
<evidence type="ECO:0000256" key="3">
    <source>
        <dbReference type="ARBA" id="ARBA00012438"/>
    </source>
</evidence>
<dbReference type="Proteomes" id="UP000242367">
    <property type="component" value="Unassembled WGS sequence"/>
</dbReference>
<dbReference type="EC" id="2.7.13.3" evidence="3"/>
<feature type="domain" description="Histidine kinase" evidence="12">
    <location>
        <begin position="169"/>
        <end position="372"/>
    </location>
</feature>
<keyword evidence="15" id="KW-1185">Reference proteome</keyword>
<dbReference type="GO" id="GO:0000155">
    <property type="term" value="F:phosphorelay sensor kinase activity"/>
    <property type="evidence" value="ECO:0007669"/>
    <property type="project" value="InterPro"/>
</dbReference>
<dbReference type="SUPFAM" id="SSF47384">
    <property type="entry name" value="Homodimeric domain of signal transducing histidine kinase"/>
    <property type="match status" value="1"/>
</dbReference>
<dbReference type="PROSITE" id="PS50109">
    <property type="entry name" value="HIS_KIN"/>
    <property type="match status" value="1"/>
</dbReference>
<feature type="domain" description="HAMP" evidence="13">
    <location>
        <begin position="108"/>
        <end position="161"/>
    </location>
</feature>
<dbReference type="InterPro" id="IPR005467">
    <property type="entry name" value="His_kinase_dom"/>
</dbReference>
<comment type="caution">
    <text evidence="14">The sequence shown here is derived from an EMBL/GenBank/DDBJ whole genome shotgun (WGS) entry which is preliminary data.</text>
</comment>
<keyword evidence="6 11" id="KW-0812">Transmembrane</keyword>
<keyword evidence="8 11" id="KW-1133">Transmembrane helix</keyword>
<dbReference type="Pfam" id="PF00672">
    <property type="entry name" value="HAMP"/>
    <property type="match status" value="1"/>
</dbReference>
<keyword evidence="7" id="KW-0418">Kinase</keyword>
<dbReference type="SMART" id="SM00304">
    <property type="entry name" value="HAMP"/>
    <property type="match status" value="1"/>
</dbReference>
<dbReference type="PRINTS" id="PR00344">
    <property type="entry name" value="BCTRLSENSOR"/>
</dbReference>
<evidence type="ECO:0000256" key="5">
    <source>
        <dbReference type="ARBA" id="ARBA00022679"/>
    </source>
</evidence>
<dbReference type="EMBL" id="MTBP01000002">
    <property type="protein sequence ID" value="POM24661.1"/>
    <property type="molecule type" value="Genomic_DNA"/>
</dbReference>
<evidence type="ECO:0000256" key="8">
    <source>
        <dbReference type="ARBA" id="ARBA00022989"/>
    </source>
</evidence>
<dbReference type="GO" id="GO:0005886">
    <property type="term" value="C:plasma membrane"/>
    <property type="evidence" value="ECO:0007669"/>
    <property type="project" value="UniProtKB-SubCell"/>
</dbReference>
<dbReference type="SUPFAM" id="SSF158472">
    <property type="entry name" value="HAMP domain-like"/>
    <property type="match status" value="1"/>
</dbReference>
<dbReference type="InterPro" id="IPR003660">
    <property type="entry name" value="HAMP_dom"/>
</dbReference>
<sequence length="372" mass="39897">MIPASLRTVRMRLTLFSSGLFLLTSLVALTVVNLLLREMLQHRVDGLVKQGGDIPPPIDAAGPPRMFAGSAVIQSLPDQVLHYQWGVTAATMAVLTVVSLVLGRWIAGRMLRPLHDITAAARDLSLSNLHERIALDGPRDELKDLADTFDEMLERLERSVRAQRRFIANAAHELRTPLAVQRAAIQIGLDDPLPDRLVPVRTKLLTANRRTERLIDALLILAQAEHGLDETEPVALDALARQAAEELPAGDVTVTLATERAVVAGDPVLLNRLLANVLGNAVRYNRPGGTVLLALSAAGTLTVRNTGPDVPADRVAELFQPFRRLHADRSAADGTGLGLSIVASIAQAHGASVGARPNPGGGLELALRFPVL</sequence>
<comment type="subcellular location">
    <subcellularLocation>
        <location evidence="2">Cell membrane</location>
    </subcellularLocation>
</comment>
<dbReference type="InterPro" id="IPR050428">
    <property type="entry name" value="TCS_sensor_his_kinase"/>
</dbReference>
<dbReference type="AlphaFoldDB" id="A0A2P4UI11"/>
<proteinExistence type="predicted"/>
<dbReference type="InterPro" id="IPR004358">
    <property type="entry name" value="Sig_transdc_His_kin-like_C"/>
</dbReference>
<evidence type="ECO:0000256" key="2">
    <source>
        <dbReference type="ARBA" id="ARBA00004236"/>
    </source>
</evidence>
<evidence type="ECO:0000256" key="10">
    <source>
        <dbReference type="ARBA" id="ARBA00023136"/>
    </source>
</evidence>
<evidence type="ECO:0000256" key="4">
    <source>
        <dbReference type="ARBA" id="ARBA00022553"/>
    </source>
</evidence>
<dbReference type="InterPro" id="IPR003594">
    <property type="entry name" value="HATPase_dom"/>
</dbReference>
<evidence type="ECO:0000259" key="12">
    <source>
        <dbReference type="PROSITE" id="PS50109"/>
    </source>
</evidence>
<dbReference type="Gene3D" id="3.30.565.10">
    <property type="entry name" value="Histidine kinase-like ATPase, C-terminal domain"/>
    <property type="match status" value="1"/>
</dbReference>
<accession>A0A2P4UI11</accession>
<dbReference type="InterPro" id="IPR036097">
    <property type="entry name" value="HisK_dim/P_sf"/>
</dbReference>
<dbReference type="Gene3D" id="6.10.340.10">
    <property type="match status" value="1"/>
</dbReference>
<protein>
    <recommendedName>
        <fullName evidence="3">histidine kinase</fullName>
        <ecNumber evidence="3">2.7.13.3</ecNumber>
    </recommendedName>
</protein>
<keyword evidence="10 11" id="KW-0472">Membrane</keyword>
<dbReference type="PANTHER" id="PTHR45436:SF5">
    <property type="entry name" value="SENSOR HISTIDINE KINASE TRCS"/>
    <property type="match status" value="1"/>
</dbReference>
<evidence type="ECO:0000313" key="14">
    <source>
        <dbReference type="EMBL" id="POM24661.1"/>
    </source>
</evidence>
<evidence type="ECO:0000256" key="6">
    <source>
        <dbReference type="ARBA" id="ARBA00022692"/>
    </source>
</evidence>
<evidence type="ECO:0000256" key="7">
    <source>
        <dbReference type="ARBA" id="ARBA00022777"/>
    </source>
</evidence>
<dbReference type="Pfam" id="PF02518">
    <property type="entry name" value="HATPase_c"/>
    <property type="match status" value="1"/>
</dbReference>
<dbReference type="Gene3D" id="1.10.287.130">
    <property type="match status" value="1"/>
</dbReference>
<evidence type="ECO:0000256" key="1">
    <source>
        <dbReference type="ARBA" id="ARBA00000085"/>
    </source>
</evidence>
<dbReference type="CDD" id="cd00082">
    <property type="entry name" value="HisKA"/>
    <property type="match status" value="1"/>
</dbReference>
<gene>
    <name evidence="14" type="primary">czcS_1</name>
    <name evidence="14" type="ORF">BTM25_32950</name>
</gene>
<dbReference type="Pfam" id="PF00512">
    <property type="entry name" value="HisKA"/>
    <property type="match status" value="1"/>
</dbReference>
<organism evidence="14 15">
    <name type="scientific">Actinomadura rubteroloni</name>
    <dbReference type="NCBI Taxonomy" id="1926885"/>
    <lineage>
        <taxon>Bacteria</taxon>
        <taxon>Bacillati</taxon>
        <taxon>Actinomycetota</taxon>
        <taxon>Actinomycetes</taxon>
        <taxon>Streptosporangiales</taxon>
        <taxon>Thermomonosporaceae</taxon>
        <taxon>Actinomadura</taxon>
    </lineage>
</organism>
<dbReference type="CDD" id="cd06225">
    <property type="entry name" value="HAMP"/>
    <property type="match status" value="1"/>
</dbReference>
<dbReference type="InterPro" id="IPR003661">
    <property type="entry name" value="HisK_dim/P_dom"/>
</dbReference>
<evidence type="ECO:0000256" key="11">
    <source>
        <dbReference type="SAM" id="Phobius"/>
    </source>
</evidence>
<name>A0A2P4UI11_9ACTN</name>
<dbReference type="SMART" id="SM00388">
    <property type="entry name" value="HisKA"/>
    <property type="match status" value="1"/>
</dbReference>
<evidence type="ECO:0000256" key="9">
    <source>
        <dbReference type="ARBA" id="ARBA00023012"/>
    </source>
</evidence>
<keyword evidence="4" id="KW-0597">Phosphoprotein</keyword>
<reference evidence="14 15" key="1">
    <citation type="journal article" date="2017" name="Chemistry">
        <title>Isolation, Biosynthesis and Chemical Modifications of Rubterolones A-F: Rare Tropolone Alkaloids from Actinomadura sp. 5-2.</title>
        <authorList>
            <person name="Guo H."/>
            <person name="Benndorf R."/>
            <person name="Leichnitz D."/>
            <person name="Klassen J.L."/>
            <person name="Vollmers J."/>
            <person name="Gorls H."/>
            <person name="Steinacker M."/>
            <person name="Weigel C."/>
            <person name="Dahse H.M."/>
            <person name="Kaster A.K."/>
            <person name="de Beer Z.W."/>
            <person name="Poulsen M."/>
            <person name="Beemelmanns C."/>
        </authorList>
    </citation>
    <scope>NUCLEOTIDE SEQUENCE [LARGE SCALE GENOMIC DNA]</scope>
    <source>
        <strain evidence="14 15">5-2</strain>
    </source>
</reference>
<dbReference type="PANTHER" id="PTHR45436">
    <property type="entry name" value="SENSOR HISTIDINE KINASE YKOH"/>
    <property type="match status" value="1"/>
</dbReference>